<dbReference type="InterPro" id="IPR003653">
    <property type="entry name" value="Peptidase_C48_C"/>
</dbReference>
<dbReference type="PROSITE" id="PS50600">
    <property type="entry name" value="ULP_PROTEASE"/>
    <property type="match status" value="1"/>
</dbReference>
<accession>A0AAD8M4S8</accession>
<keyword evidence="3" id="KW-0378">Hydrolase</keyword>
<name>A0AAD8M4S8_9APIA</name>
<organism evidence="5 6">
    <name type="scientific">Heracleum sosnowskyi</name>
    <dbReference type="NCBI Taxonomy" id="360622"/>
    <lineage>
        <taxon>Eukaryota</taxon>
        <taxon>Viridiplantae</taxon>
        <taxon>Streptophyta</taxon>
        <taxon>Embryophyta</taxon>
        <taxon>Tracheophyta</taxon>
        <taxon>Spermatophyta</taxon>
        <taxon>Magnoliopsida</taxon>
        <taxon>eudicotyledons</taxon>
        <taxon>Gunneridae</taxon>
        <taxon>Pentapetalae</taxon>
        <taxon>asterids</taxon>
        <taxon>campanulids</taxon>
        <taxon>Apiales</taxon>
        <taxon>Apiaceae</taxon>
        <taxon>Apioideae</taxon>
        <taxon>apioid superclade</taxon>
        <taxon>Tordylieae</taxon>
        <taxon>Tordyliinae</taxon>
        <taxon>Heracleum</taxon>
    </lineage>
</organism>
<evidence type="ECO:0000256" key="1">
    <source>
        <dbReference type="ARBA" id="ARBA00005234"/>
    </source>
</evidence>
<dbReference type="Proteomes" id="UP001237642">
    <property type="component" value="Unassembled WGS sequence"/>
</dbReference>
<dbReference type="InterPro" id="IPR038765">
    <property type="entry name" value="Papain-like_cys_pep_sf"/>
</dbReference>
<keyword evidence="2" id="KW-0645">Protease</keyword>
<protein>
    <recommendedName>
        <fullName evidence="4">Ubiquitin-like protease family profile domain-containing protein</fullName>
    </recommendedName>
</protein>
<evidence type="ECO:0000313" key="5">
    <source>
        <dbReference type="EMBL" id="KAK1359313.1"/>
    </source>
</evidence>
<dbReference type="GO" id="GO:0006508">
    <property type="term" value="P:proteolysis"/>
    <property type="evidence" value="ECO:0007669"/>
    <property type="project" value="UniProtKB-KW"/>
</dbReference>
<dbReference type="SUPFAM" id="SSF54001">
    <property type="entry name" value="Cysteine proteinases"/>
    <property type="match status" value="1"/>
</dbReference>
<keyword evidence="6" id="KW-1185">Reference proteome</keyword>
<comment type="similarity">
    <text evidence="1">Belongs to the peptidase C48 family.</text>
</comment>
<gene>
    <name evidence="5" type="ORF">POM88_043787</name>
</gene>
<comment type="caution">
    <text evidence="5">The sequence shown here is derived from an EMBL/GenBank/DDBJ whole genome shotgun (WGS) entry which is preliminary data.</text>
</comment>
<sequence>MEMKRDDPRIRDLDLLPFRSNEDAIRSFIFPSPAPQHLQLNAIGHILQMGVQLDLMGILHANLQWTSVVAVNNLPKLKCLPVYLPNLDSYRTMFQTQQRQICELVDHIVGDAELTNPLYVDFRYHLYNCKDLVDYQSMHKHPYMTEPNDLPFYHIDCSVIWTCNTINRRKFNEMFNFFSWMSKVEEEGHPYIVDMLTSRIVNGELYEYRDTPFDMHVFTHNTMKHVNSPQSTRFWSVEAIHEQIQLLFPDYVLQMFTFMHAYGLNAHFGPERYALKFLEYVTNIAESGDGRFCIPRLVEALRFMYYLLAKFYWLSNSRYCDKEMTVVATSLDTCIRQSNSSISAVENHLQLIGVVSPTIDRQTKYMDDDFVAQPLAVGGKCKRNMVVKHKKRGVKVIGVVENTKDKNDTNAELDGQADDKAKHTPVNKNMSVALLKKFQKMSPTNRRKAKFMKGLNDNQREWVIKTGFGGLLKFRMERYPHRLGCNVVESFNKRTCSLILRDGTIQISESVVNKVLEWDAVVVHHMVNDDGNGIDNVRTSNLAEDVTYVPPRVNKGDKNYSENDMTEKEDDESLFNVVFEELVDEKKVFEILDKKVAMMDKIFKDCMTSQAKAVEMFPKSERNNEIKQKLSVIFSGYRGIFDISAETPLIKSSSVSNHDLDMFEPLSTQDIMEIDRAIIEYSASKGNDSVRRVEDDFFPSYSLGLTQIENENMDEAMNVVNIARVYAEDENTKSCDDLITKEGKEIVAEDETNVKLKRPRREVHLSDNLKSPYVIRVNDLKARQIKPEEEAVWQWLFNNRKGRDDALFMWIDKFCTKAQFQSLKYNSWVEGTVIDCWSYFMNDKERLKAPNSPMRLFLTVETTLVALGVNKKGRDDRYANFTEHIDMCVSSVNYQHEKTYAVGDFDMVFFPIHQGTHHYLICYDIKHPSWDIIDNIAYWNDIETMYGGVPFSLHTLFVKFLRDENISCWKEVAALKPAFVEMEWQTKENGVDCGIFVMRHMETYMGGRGNPWTGRLPSEKVQKHQLEKLRKIYCHQILTSSLNEKREEIMNVAYKSLKNNKASEKAPARNHMAGRKIMKTYQKRGIKSVAGD</sequence>
<evidence type="ECO:0000256" key="3">
    <source>
        <dbReference type="ARBA" id="ARBA00022801"/>
    </source>
</evidence>
<dbReference type="Gene3D" id="3.40.395.10">
    <property type="entry name" value="Adenoviral Proteinase, Chain A"/>
    <property type="match status" value="1"/>
</dbReference>
<evidence type="ECO:0000259" key="4">
    <source>
        <dbReference type="PROSITE" id="PS50600"/>
    </source>
</evidence>
<proteinExistence type="inferred from homology"/>
<feature type="domain" description="Ubiquitin-like protease family profile" evidence="4">
    <location>
        <begin position="813"/>
        <end position="1004"/>
    </location>
</feature>
<evidence type="ECO:0000256" key="2">
    <source>
        <dbReference type="ARBA" id="ARBA00022670"/>
    </source>
</evidence>
<dbReference type="GO" id="GO:0008234">
    <property type="term" value="F:cysteine-type peptidase activity"/>
    <property type="evidence" value="ECO:0007669"/>
    <property type="project" value="InterPro"/>
</dbReference>
<dbReference type="AlphaFoldDB" id="A0AAD8M4S8"/>
<dbReference type="EMBL" id="JAUIZM010000010">
    <property type="protein sequence ID" value="KAK1359313.1"/>
    <property type="molecule type" value="Genomic_DNA"/>
</dbReference>
<evidence type="ECO:0000313" key="6">
    <source>
        <dbReference type="Proteomes" id="UP001237642"/>
    </source>
</evidence>
<reference evidence="5" key="1">
    <citation type="submission" date="2023-02" db="EMBL/GenBank/DDBJ databases">
        <title>Genome of toxic invasive species Heracleum sosnowskyi carries increased number of genes despite the absence of recent whole-genome duplications.</title>
        <authorList>
            <person name="Schelkunov M."/>
            <person name="Shtratnikova V."/>
            <person name="Makarenko M."/>
            <person name="Klepikova A."/>
            <person name="Omelchenko D."/>
            <person name="Novikova G."/>
            <person name="Obukhova E."/>
            <person name="Bogdanov V."/>
            <person name="Penin A."/>
            <person name="Logacheva M."/>
        </authorList>
    </citation>
    <scope>NUCLEOTIDE SEQUENCE</scope>
    <source>
        <strain evidence="5">Hsosn_3</strain>
        <tissue evidence="5">Leaf</tissue>
    </source>
</reference>
<reference evidence="5" key="2">
    <citation type="submission" date="2023-05" db="EMBL/GenBank/DDBJ databases">
        <authorList>
            <person name="Schelkunov M.I."/>
        </authorList>
    </citation>
    <scope>NUCLEOTIDE SEQUENCE</scope>
    <source>
        <strain evidence="5">Hsosn_3</strain>
        <tissue evidence="5">Leaf</tissue>
    </source>
</reference>